<dbReference type="HOGENOM" id="CLU_3069911_0_0_1"/>
<sequence length="53" mass="6232">MYFFISLLQEFTEDGESDLDKLNNINQDKITNKKNIDPLVPVLQNSKKQYGKR</sequence>
<gene>
    <name evidence="1" type="ORF">GLOINDRAFT_8149</name>
</gene>
<evidence type="ECO:0000313" key="1">
    <source>
        <dbReference type="EMBL" id="ESA00804.1"/>
    </source>
</evidence>
<accession>U9SXY3</accession>
<reference evidence="1" key="1">
    <citation type="submission" date="2013-07" db="EMBL/GenBank/DDBJ databases">
        <title>The genome of an arbuscular mycorrhizal fungus provides insights into the evolution of the oldest plant symbiosis.</title>
        <authorList>
            <consortium name="DOE Joint Genome Institute"/>
            <person name="Tisserant E."/>
            <person name="Malbreil M."/>
            <person name="Kuo A."/>
            <person name="Kohler A."/>
            <person name="Symeonidi A."/>
            <person name="Balestrini R."/>
            <person name="Charron P."/>
            <person name="Duensing N."/>
            <person name="Frei-dit-Frey N."/>
            <person name="Gianinazzi-Pearson V."/>
            <person name="Gilbert B."/>
            <person name="Handa Y."/>
            <person name="Hijri M."/>
            <person name="Kaul R."/>
            <person name="Kawaguchi M."/>
            <person name="Krajinski F."/>
            <person name="Lammers P."/>
            <person name="Lapierre D."/>
            <person name="Masclaux F.G."/>
            <person name="Murat C."/>
            <person name="Morin E."/>
            <person name="Ndikumana S."/>
            <person name="Pagni M."/>
            <person name="Petitpierre D."/>
            <person name="Requena N."/>
            <person name="Rosikiewicz P."/>
            <person name="Riley R."/>
            <person name="Saito K."/>
            <person name="San Clemente H."/>
            <person name="Shapiro H."/>
            <person name="van Tuinen D."/>
            <person name="Becard G."/>
            <person name="Bonfante P."/>
            <person name="Paszkowski U."/>
            <person name="Shachar-Hill Y."/>
            <person name="Young J.P."/>
            <person name="Sanders I.R."/>
            <person name="Henrissat B."/>
            <person name="Rensing S.A."/>
            <person name="Grigoriev I.V."/>
            <person name="Corradi N."/>
            <person name="Roux C."/>
            <person name="Martin F."/>
        </authorList>
    </citation>
    <scope>NUCLEOTIDE SEQUENCE</scope>
    <source>
        <strain evidence="1">DAOM 197198</strain>
    </source>
</reference>
<protein>
    <submittedName>
        <fullName evidence="1">Uncharacterized protein</fullName>
    </submittedName>
</protein>
<organism evidence="1">
    <name type="scientific">Rhizophagus irregularis (strain DAOM 181602 / DAOM 197198 / MUCL 43194)</name>
    <name type="common">Arbuscular mycorrhizal fungus</name>
    <name type="synonym">Glomus intraradices</name>
    <dbReference type="NCBI Taxonomy" id="747089"/>
    <lineage>
        <taxon>Eukaryota</taxon>
        <taxon>Fungi</taxon>
        <taxon>Fungi incertae sedis</taxon>
        <taxon>Mucoromycota</taxon>
        <taxon>Glomeromycotina</taxon>
        <taxon>Glomeromycetes</taxon>
        <taxon>Glomerales</taxon>
        <taxon>Glomeraceae</taxon>
        <taxon>Rhizophagus</taxon>
    </lineage>
</organism>
<dbReference type="EMBL" id="KI296947">
    <property type="protein sequence ID" value="ESA00804.1"/>
    <property type="molecule type" value="Genomic_DNA"/>
</dbReference>
<name>U9SXY3_RHIID</name>
<dbReference type="AlphaFoldDB" id="U9SXY3"/>
<proteinExistence type="predicted"/>